<dbReference type="RefSeq" id="WP_011804420.1">
    <property type="nucleotide sequence ID" value="NC_011992.1"/>
</dbReference>
<dbReference type="EMBL" id="CP001392">
    <property type="protein sequence ID" value="ACM32372.1"/>
    <property type="molecule type" value="Genomic_DNA"/>
</dbReference>
<keyword evidence="3" id="KW-1185">Reference proteome</keyword>
<dbReference type="InterPro" id="IPR039567">
    <property type="entry name" value="Gly-zipper"/>
</dbReference>
<gene>
    <name evidence="2" type="ordered locus">Dtpsy_0894</name>
</gene>
<evidence type="ECO:0000313" key="3">
    <source>
        <dbReference type="Proteomes" id="UP000000450"/>
    </source>
</evidence>
<dbReference type="PROSITE" id="PS51257">
    <property type="entry name" value="PROKAR_LIPOPROTEIN"/>
    <property type="match status" value="1"/>
</dbReference>
<name>A0A9J9Q6A4_ACIET</name>
<dbReference type="AlphaFoldDB" id="A0A9J9Q6A4"/>
<evidence type="ECO:0000313" key="2">
    <source>
        <dbReference type="EMBL" id="ACM32372.1"/>
    </source>
</evidence>
<feature type="domain" description="Glycine zipper" evidence="1">
    <location>
        <begin position="34"/>
        <end position="77"/>
    </location>
</feature>
<dbReference type="Pfam" id="PF13488">
    <property type="entry name" value="Gly-zipper_Omp"/>
    <property type="match status" value="1"/>
</dbReference>
<reference evidence="2 3" key="1">
    <citation type="journal article" date="2010" name="J. Bacteriol.">
        <title>Completed genome sequence of the anaerobic iron-oxidizing bacterium Acidovorax ebreus strain TPSY.</title>
        <authorList>
            <person name="Byrne-Bailey K.G."/>
            <person name="Weber K.A."/>
            <person name="Chair A.H."/>
            <person name="Bose S."/>
            <person name="Knox T."/>
            <person name="Spanbauer T.L."/>
            <person name="Chertkov O."/>
            <person name="Coates J.D."/>
        </authorList>
    </citation>
    <scope>NUCLEOTIDE SEQUENCE [LARGE SCALE GENOMIC DNA]</scope>
    <source>
        <strain evidence="2 3">TPSY</strain>
    </source>
</reference>
<protein>
    <submittedName>
        <fullName evidence="2">17 kDa surface antigen</fullName>
    </submittedName>
</protein>
<dbReference type="KEGG" id="dia:Dtpsy_0894"/>
<organism evidence="2 3">
    <name type="scientific">Acidovorax ebreus (strain TPSY)</name>
    <name type="common">Diaphorobacter sp. (strain TPSY)</name>
    <dbReference type="NCBI Taxonomy" id="535289"/>
    <lineage>
        <taxon>Bacteria</taxon>
        <taxon>Pseudomonadati</taxon>
        <taxon>Pseudomonadota</taxon>
        <taxon>Betaproteobacteria</taxon>
        <taxon>Burkholderiales</taxon>
        <taxon>Comamonadaceae</taxon>
        <taxon>Diaphorobacter</taxon>
    </lineage>
</organism>
<sequence>MTVLRHSRLIATAALLTGALALGGCAHRPSNAQIGTGVGAVAGGLVGSAVFGSTLGTVGGAAAGALIGNEVGRNNDRGYRHRH</sequence>
<dbReference type="Proteomes" id="UP000000450">
    <property type="component" value="Chromosome"/>
</dbReference>
<proteinExistence type="predicted"/>
<evidence type="ECO:0000259" key="1">
    <source>
        <dbReference type="Pfam" id="PF13488"/>
    </source>
</evidence>
<accession>A0A9J9Q6A4</accession>